<evidence type="ECO:0000256" key="6">
    <source>
        <dbReference type="ARBA" id="ARBA00023128"/>
    </source>
</evidence>
<dbReference type="GO" id="GO:0005743">
    <property type="term" value="C:mitochondrial inner membrane"/>
    <property type="evidence" value="ECO:0007669"/>
    <property type="project" value="TreeGrafter"/>
</dbReference>
<keyword evidence="5" id="KW-1133">Transmembrane helix</keyword>
<reference evidence="9 10" key="1">
    <citation type="journal article" date="2017" name="PLoS Biol.">
        <title>The sea cucumber genome provides insights into morphological evolution and visceral regeneration.</title>
        <authorList>
            <person name="Zhang X."/>
            <person name="Sun L."/>
            <person name="Yuan J."/>
            <person name="Sun Y."/>
            <person name="Gao Y."/>
            <person name="Zhang L."/>
            <person name="Li S."/>
            <person name="Dai H."/>
            <person name="Hamel J.F."/>
            <person name="Liu C."/>
            <person name="Yu Y."/>
            <person name="Liu S."/>
            <person name="Lin W."/>
            <person name="Guo K."/>
            <person name="Jin S."/>
            <person name="Xu P."/>
            <person name="Storey K.B."/>
            <person name="Huan P."/>
            <person name="Zhang T."/>
            <person name="Zhou Y."/>
            <person name="Zhang J."/>
            <person name="Lin C."/>
            <person name="Li X."/>
            <person name="Xing L."/>
            <person name="Huo D."/>
            <person name="Sun M."/>
            <person name="Wang L."/>
            <person name="Mercier A."/>
            <person name="Li F."/>
            <person name="Yang H."/>
            <person name="Xiang J."/>
        </authorList>
    </citation>
    <scope>NUCLEOTIDE SEQUENCE [LARGE SCALE GENOMIC DNA]</scope>
    <source>
        <strain evidence="9">Shaxun</strain>
        <tissue evidence="9">Muscle</tissue>
    </source>
</reference>
<keyword evidence="4" id="KW-0809">Transit peptide</keyword>
<evidence type="ECO:0000313" key="10">
    <source>
        <dbReference type="Proteomes" id="UP000230750"/>
    </source>
</evidence>
<keyword evidence="7" id="KW-0472">Membrane</keyword>
<sequence length="88" mass="10585">MSSHSAKTKMSLYVMFPVATFYFFNKPELFEEYVTGRVRQLYPPEDKMQKRELQKLKEKMQVKYEAKVVKENEAQRQLFEAKRKLAQS</sequence>
<dbReference type="OrthoDB" id="18175at2759"/>
<keyword evidence="3" id="KW-0812">Transmembrane</keyword>
<keyword evidence="10" id="KW-1185">Reference proteome</keyword>
<evidence type="ECO:0000256" key="1">
    <source>
        <dbReference type="ARBA" id="ARBA00004167"/>
    </source>
</evidence>
<keyword evidence="6" id="KW-0496">Mitochondrion</keyword>
<dbReference type="EMBL" id="MRZV01000074">
    <property type="protein sequence ID" value="PIK59763.1"/>
    <property type="molecule type" value="Genomic_DNA"/>
</dbReference>
<evidence type="ECO:0000256" key="7">
    <source>
        <dbReference type="ARBA" id="ARBA00023136"/>
    </source>
</evidence>
<dbReference type="PANTHER" id="PTHR33968:SF1">
    <property type="entry name" value="PROTEIN PET100 HOMOLOG, MITOCHONDRIAL"/>
    <property type="match status" value="1"/>
</dbReference>
<comment type="similarity">
    <text evidence="8">Belongs to the PET100 family.</text>
</comment>
<evidence type="ECO:0000256" key="2">
    <source>
        <dbReference type="ARBA" id="ARBA00004325"/>
    </source>
</evidence>
<evidence type="ECO:0000256" key="8">
    <source>
        <dbReference type="ARBA" id="ARBA00038077"/>
    </source>
</evidence>
<dbReference type="AlphaFoldDB" id="A0A2G8LHN9"/>
<organism evidence="9 10">
    <name type="scientific">Stichopus japonicus</name>
    <name type="common">Sea cucumber</name>
    <dbReference type="NCBI Taxonomy" id="307972"/>
    <lineage>
        <taxon>Eukaryota</taxon>
        <taxon>Metazoa</taxon>
        <taxon>Echinodermata</taxon>
        <taxon>Eleutherozoa</taxon>
        <taxon>Echinozoa</taxon>
        <taxon>Holothuroidea</taxon>
        <taxon>Aspidochirotacea</taxon>
        <taxon>Aspidochirotida</taxon>
        <taxon>Stichopodidae</taxon>
        <taxon>Apostichopus</taxon>
    </lineage>
</organism>
<comment type="caution">
    <text evidence="9">The sequence shown here is derived from an EMBL/GenBank/DDBJ whole genome shotgun (WGS) entry which is preliminary data.</text>
</comment>
<dbReference type="GO" id="GO:0051082">
    <property type="term" value="F:unfolded protein binding"/>
    <property type="evidence" value="ECO:0007669"/>
    <property type="project" value="TreeGrafter"/>
</dbReference>
<name>A0A2G8LHN9_STIJA</name>
<gene>
    <name evidence="9" type="ORF">BSL78_03335</name>
</gene>
<comment type="subcellular location">
    <subcellularLocation>
        <location evidence="1">Membrane</location>
        <topology evidence="1">Single-pass membrane protein</topology>
    </subcellularLocation>
    <subcellularLocation>
        <location evidence="2">Mitochondrion membrane</location>
    </subcellularLocation>
</comment>
<protein>
    <submittedName>
        <fullName evidence="9">Uncharacterized protein</fullName>
    </submittedName>
</protein>
<evidence type="ECO:0000313" key="9">
    <source>
        <dbReference type="EMBL" id="PIK59763.1"/>
    </source>
</evidence>
<dbReference type="PANTHER" id="PTHR33968">
    <property type="entry name" value="PROTEIN PET100 HOMOLOG, MITOCHONDRIAL"/>
    <property type="match status" value="1"/>
</dbReference>
<evidence type="ECO:0000256" key="3">
    <source>
        <dbReference type="ARBA" id="ARBA00022692"/>
    </source>
</evidence>
<dbReference type="Proteomes" id="UP000230750">
    <property type="component" value="Unassembled WGS sequence"/>
</dbReference>
<dbReference type="Pfam" id="PF09803">
    <property type="entry name" value="Pet100"/>
    <property type="match status" value="1"/>
</dbReference>
<dbReference type="GO" id="GO:0033617">
    <property type="term" value="P:mitochondrial respiratory chain complex IV assembly"/>
    <property type="evidence" value="ECO:0007669"/>
    <property type="project" value="InterPro"/>
</dbReference>
<dbReference type="STRING" id="307972.A0A2G8LHN9"/>
<evidence type="ECO:0000256" key="5">
    <source>
        <dbReference type="ARBA" id="ARBA00022989"/>
    </source>
</evidence>
<accession>A0A2G8LHN9</accession>
<evidence type="ECO:0000256" key="4">
    <source>
        <dbReference type="ARBA" id="ARBA00022946"/>
    </source>
</evidence>
<proteinExistence type="inferred from homology"/>
<dbReference type="InterPro" id="IPR018625">
    <property type="entry name" value="Pet100"/>
</dbReference>